<evidence type="ECO:0000313" key="2">
    <source>
        <dbReference type="EMBL" id="OSX75011.1"/>
    </source>
</evidence>
<sequence>MHKQRIADNNDDLEARREGHGHGSPRRHRTVTRQLVGLRRPPSAGGDAPLSMHRRRNAADAVARQVRIGSVPRRTRTRPHHVRWPVDRVLLVVAEQQVHRAATRRTRRALQVHQQADDGHLCVTPVQQVSGLHEHRVAPDPLIAARVQQSGNAQRRPQRPDRAVNIPDRNKAAGGREAPHLRVRSNRRDGGGGRRGGRMCRAGGVKAAGNRRRVGGRQRGWGPRRRPGWAGG</sequence>
<dbReference type="EMBL" id="KV918921">
    <property type="protein sequence ID" value="OSX75011.1"/>
    <property type="molecule type" value="Genomic_DNA"/>
</dbReference>
<dbReference type="AlphaFoldDB" id="A0A1X6P2A9"/>
<evidence type="ECO:0000256" key="1">
    <source>
        <dbReference type="SAM" id="MobiDB-lite"/>
    </source>
</evidence>
<dbReference type="Proteomes" id="UP000218209">
    <property type="component" value="Unassembled WGS sequence"/>
</dbReference>
<protein>
    <submittedName>
        <fullName evidence="2">Uncharacterized protein</fullName>
    </submittedName>
</protein>
<accession>A0A1X6P2A9</accession>
<evidence type="ECO:0000313" key="3">
    <source>
        <dbReference type="Proteomes" id="UP000218209"/>
    </source>
</evidence>
<feature type="region of interest" description="Disordered" evidence="1">
    <location>
        <begin position="148"/>
        <end position="232"/>
    </location>
</feature>
<organism evidence="2 3">
    <name type="scientific">Porphyra umbilicalis</name>
    <name type="common">Purple laver</name>
    <name type="synonym">Red alga</name>
    <dbReference type="NCBI Taxonomy" id="2786"/>
    <lineage>
        <taxon>Eukaryota</taxon>
        <taxon>Rhodophyta</taxon>
        <taxon>Bangiophyceae</taxon>
        <taxon>Bangiales</taxon>
        <taxon>Bangiaceae</taxon>
        <taxon>Porphyra</taxon>
    </lineage>
</organism>
<gene>
    <name evidence="2" type="ORF">BU14_0258s0016</name>
</gene>
<feature type="region of interest" description="Disordered" evidence="1">
    <location>
        <begin position="1"/>
        <end position="51"/>
    </location>
</feature>
<feature type="compositionally biased region" description="Basic residues" evidence="1">
    <location>
        <begin position="209"/>
        <end position="232"/>
    </location>
</feature>
<keyword evidence="3" id="KW-1185">Reference proteome</keyword>
<reference evidence="2 3" key="1">
    <citation type="submission" date="2017-03" db="EMBL/GenBank/DDBJ databases">
        <title>WGS assembly of Porphyra umbilicalis.</title>
        <authorList>
            <person name="Brawley S.H."/>
            <person name="Blouin N.A."/>
            <person name="Ficko-Blean E."/>
            <person name="Wheeler G.L."/>
            <person name="Lohr M."/>
            <person name="Goodson H.V."/>
            <person name="Jenkins J.W."/>
            <person name="Blaby-Haas C.E."/>
            <person name="Helliwell K.E."/>
            <person name="Chan C."/>
            <person name="Marriage T."/>
            <person name="Bhattacharya D."/>
            <person name="Klein A.S."/>
            <person name="Badis Y."/>
            <person name="Brodie J."/>
            <person name="Cao Y."/>
            <person name="Collen J."/>
            <person name="Dittami S.M."/>
            <person name="Gachon C.M."/>
            <person name="Green B.R."/>
            <person name="Karpowicz S."/>
            <person name="Kim J.W."/>
            <person name="Kudahl U."/>
            <person name="Lin S."/>
            <person name="Michel G."/>
            <person name="Mittag M."/>
            <person name="Olson B.J."/>
            <person name="Pangilinan J."/>
            <person name="Peng Y."/>
            <person name="Qiu H."/>
            <person name="Shu S."/>
            <person name="Singer J.T."/>
            <person name="Smith A.G."/>
            <person name="Sprecher B.N."/>
            <person name="Wagner V."/>
            <person name="Wang W."/>
            <person name="Wang Z.-Y."/>
            <person name="Yan J."/>
            <person name="Yarish C."/>
            <person name="Zoeuner-Riek S."/>
            <person name="Zhuang Y."/>
            <person name="Zou Y."/>
            <person name="Lindquist E.A."/>
            <person name="Grimwood J."/>
            <person name="Barry K."/>
            <person name="Rokhsar D.S."/>
            <person name="Schmutz J."/>
            <person name="Stiller J.W."/>
            <person name="Grossman A.R."/>
            <person name="Prochnik S.E."/>
        </authorList>
    </citation>
    <scope>NUCLEOTIDE SEQUENCE [LARGE SCALE GENOMIC DNA]</scope>
    <source>
        <strain evidence="2">4086291</strain>
    </source>
</reference>
<feature type="compositionally biased region" description="Basic and acidic residues" evidence="1">
    <location>
        <begin position="1"/>
        <end position="21"/>
    </location>
</feature>
<name>A0A1X6P2A9_PORUM</name>
<feature type="compositionally biased region" description="Low complexity" evidence="1">
    <location>
        <begin position="199"/>
        <end position="208"/>
    </location>
</feature>
<proteinExistence type="predicted"/>